<name>A0A7S1UMM4_9STRA</name>
<evidence type="ECO:0008006" key="3">
    <source>
        <dbReference type="Google" id="ProtNLM"/>
    </source>
</evidence>
<feature type="transmembrane region" description="Helical" evidence="1">
    <location>
        <begin position="85"/>
        <end position="104"/>
    </location>
</feature>
<feature type="transmembrane region" description="Helical" evidence="1">
    <location>
        <begin position="136"/>
        <end position="157"/>
    </location>
</feature>
<keyword evidence="1" id="KW-0472">Membrane</keyword>
<feature type="transmembrane region" description="Helical" evidence="1">
    <location>
        <begin position="110"/>
        <end position="129"/>
    </location>
</feature>
<keyword evidence="1" id="KW-0812">Transmembrane</keyword>
<feature type="transmembrane region" description="Helical" evidence="1">
    <location>
        <begin position="15"/>
        <end position="33"/>
    </location>
</feature>
<dbReference type="PANTHER" id="PTHR33979:SF2">
    <property type="entry name" value="PEPTIDASE M50B-LIKE-DOMAIN-CONTAINING PROTEIN"/>
    <property type="match status" value="1"/>
</dbReference>
<dbReference type="EMBL" id="HBGK01002310">
    <property type="protein sequence ID" value="CAD9272345.1"/>
    <property type="molecule type" value="Transcribed_RNA"/>
</dbReference>
<protein>
    <recommendedName>
        <fullName evidence="3">Peptidase M50B-like-domain-containing protein</fullName>
    </recommendedName>
</protein>
<dbReference type="PANTHER" id="PTHR33979">
    <property type="entry name" value="OS02G0221600 PROTEIN"/>
    <property type="match status" value="1"/>
</dbReference>
<organism evidence="2">
    <name type="scientific">Grammatophora oceanica</name>
    <dbReference type="NCBI Taxonomy" id="210454"/>
    <lineage>
        <taxon>Eukaryota</taxon>
        <taxon>Sar</taxon>
        <taxon>Stramenopiles</taxon>
        <taxon>Ochrophyta</taxon>
        <taxon>Bacillariophyta</taxon>
        <taxon>Fragilariophyceae</taxon>
        <taxon>Fragilariophycidae</taxon>
        <taxon>Rhabdonematales</taxon>
        <taxon>Grammatophoraceae</taxon>
        <taxon>Grammatophora</taxon>
    </lineage>
</organism>
<evidence type="ECO:0000256" key="1">
    <source>
        <dbReference type="SAM" id="Phobius"/>
    </source>
</evidence>
<reference evidence="2" key="1">
    <citation type="submission" date="2021-01" db="EMBL/GenBank/DDBJ databases">
        <authorList>
            <person name="Corre E."/>
            <person name="Pelletier E."/>
            <person name="Niang G."/>
            <person name="Scheremetjew M."/>
            <person name="Finn R."/>
            <person name="Kale V."/>
            <person name="Holt S."/>
            <person name="Cochrane G."/>
            <person name="Meng A."/>
            <person name="Brown T."/>
            <person name="Cohen L."/>
        </authorList>
    </citation>
    <scope>NUCLEOTIDE SEQUENCE</scope>
    <source>
        <strain evidence="2">CCMP 410</strain>
    </source>
</reference>
<dbReference type="AlphaFoldDB" id="A0A7S1UMM4"/>
<keyword evidence="1" id="KW-1133">Transmembrane helix</keyword>
<gene>
    <name evidence="2" type="ORF">GOCE00092_LOCUS1252</name>
</gene>
<dbReference type="Pfam" id="PF13398">
    <property type="entry name" value="Peptidase_M50B"/>
    <property type="match status" value="1"/>
</dbReference>
<feature type="transmembrane region" description="Helical" evidence="1">
    <location>
        <begin position="163"/>
        <end position="181"/>
    </location>
</feature>
<sequence>MGDDNKEWSCCNDEQSMFIFFYIAFVAVALLTWKTIVAKPMRLMAVFLHEMSHATACWITGGEVKQLAVYQNEGGVTRYIGGSRCMIIPAGYVGTSIWAMVFVIMSGGRISATIAAIILTIALLIALCFAPNRTMVMLNMGYAVLTMGILAIEWFVYTPVVQFLILFYGVTVGIFAIVDVYEDTVVRTVEGSDAYACYMEVSGCCHPQCVGMQWALLTIIFQGLGIWLALVEMSEECQDAGWLECINMSVEWGDWGKDWNFDGFWDNVNR</sequence>
<proteinExistence type="predicted"/>
<accession>A0A7S1UMM4</accession>
<dbReference type="InterPro" id="IPR049500">
    <property type="entry name" value="Peptidase_M50B-like"/>
</dbReference>
<evidence type="ECO:0000313" key="2">
    <source>
        <dbReference type="EMBL" id="CAD9272345.1"/>
    </source>
</evidence>